<proteinExistence type="predicted"/>
<feature type="transmembrane region" description="Helical" evidence="2">
    <location>
        <begin position="65"/>
        <end position="87"/>
    </location>
</feature>
<reference evidence="3" key="1">
    <citation type="submission" date="2020-07" db="EMBL/GenBank/DDBJ databases">
        <authorList>
            <person name="Nieuwenhuis M."/>
            <person name="Van De Peppel L.J.J."/>
        </authorList>
    </citation>
    <scope>NUCLEOTIDE SEQUENCE</scope>
    <source>
        <strain evidence="3">AP01</strain>
        <tissue evidence="3">Mycelium</tissue>
    </source>
</reference>
<dbReference type="Proteomes" id="UP000775547">
    <property type="component" value="Unassembled WGS sequence"/>
</dbReference>
<name>A0A9P7GBK4_9AGAR</name>
<dbReference type="AlphaFoldDB" id="A0A9P7GBK4"/>
<feature type="compositionally biased region" description="Polar residues" evidence="1">
    <location>
        <begin position="1"/>
        <end position="21"/>
    </location>
</feature>
<dbReference type="EMBL" id="JABCKV010000016">
    <property type="protein sequence ID" value="KAG5646851.1"/>
    <property type="molecule type" value="Genomic_DNA"/>
</dbReference>
<organism evidence="3 4">
    <name type="scientific">Asterophora parasitica</name>
    <dbReference type="NCBI Taxonomy" id="117018"/>
    <lineage>
        <taxon>Eukaryota</taxon>
        <taxon>Fungi</taxon>
        <taxon>Dikarya</taxon>
        <taxon>Basidiomycota</taxon>
        <taxon>Agaricomycotina</taxon>
        <taxon>Agaricomycetes</taxon>
        <taxon>Agaricomycetidae</taxon>
        <taxon>Agaricales</taxon>
        <taxon>Tricholomatineae</taxon>
        <taxon>Lyophyllaceae</taxon>
        <taxon>Asterophora</taxon>
    </lineage>
</organism>
<gene>
    <name evidence="3" type="ORF">DXG03_002228</name>
</gene>
<evidence type="ECO:0000313" key="4">
    <source>
        <dbReference type="Proteomes" id="UP000775547"/>
    </source>
</evidence>
<protein>
    <submittedName>
        <fullName evidence="3">Uncharacterized protein</fullName>
    </submittedName>
</protein>
<keyword evidence="2" id="KW-1133">Transmembrane helix</keyword>
<keyword evidence="2" id="KW-0472">Membrane</keyword>
<evidence type="ECO:0000256" key="1">
    <source>
        <dbReference type="SAM" id="MobiDB-lite"/>
    </source>
</evidence>
<feature type="compositionally biased region" description="Polar residues" evidence="1">
    <location>
        <begin position="33"/>
        <end position="45"/>
    </location>
</feature>
<evidence type="ECO:0000313" key="3">
    <source>
        <dbReference type="EMBL" id="KAG5646851.1"/>
    </source>
</evidence>
<comment type="caution">
    <text evidence="3">The sequence shown here is derived from an EMBL/GenBank/DDBJ whole genome shotgun (WGS) entry which is preliminary data.</text>
</comment>
<evidence type="ECO:0000256" key="2">
    <source>
        <dbReference type="SAM" id="Phobius"/>
    </source>
</evidence>
<accession>A0A9P7GBK4</accession>
<feature type="region of interest" description="Disordered" evidence="1">
    <location>
        <begin position="1"/>
        <end position="45"/>
    </location>
</feature>
<dbReference type="OrthoDB" id="5570013at2759"/>
<keyword evidence="4" id="KW-1185">Reference proteome</keyword>
<reference evidence="3" key="2">
    <citation type="submission" date="2021-10" db="EMBL/GenBank/DDBJ databases">
        <title>Phylogenomics reveals ancestral predisposition of the termite-cultivated fungus Termitomyces towards a domesticated lifestyle.</title>
        <authorList>
            <person name="Auxier B."/>
            <person name="Grum-Grzhimaylo A."/>
            <person name="Cardenas M.E."/>
            <person name="Lodge J.D."/>
            <person name="Laessoe T."/>
            <person name="Pedersen O."/>
            <person name="Smith M.E."/>
            <person name="Kuyper T.W."/>
            <person name="Franco-Molano E.A."/>
            <person name="Baroni T.J."/>
            <person name="Aanen D.K."/>
        </authorList>
    </citation>
    <scope>NUCLEOTIDE SEQUENCE</scope>
    <source>
        <strain evidence="3">AP01</strain>
        <tissue evidence="3">Mycelium</tissue>
    </source>
</reference>
<sequence length="455" mass="49717">MIITRENTNLVPKGASNNTAVSGPGLSDPPPSYQATSGPQSQPYTPQIHIIQSSLRYRESPTRRFWRALVVAVLVWFLVTVLVQSIYGVARRGTGVWSGDFSIPSNVVLSRCPYGEDWSDVDPIFHQDVTAIDWQFPYASRASFELPLSSKTLFLLSRGSMTSGTVKVVTSDEVSDVVKVHVVVKHYNRNVYDQGVKVCLIERSNDEIGVGYFTRRWNGPEQRFRYEATVVLPATKNRKPLHIQNFETDIPNISHQIGDLQGLVEFSYIDLKGSNAPISATSISADTGVFHTSNSPITGVFNATRSLTLKTSNAPIKVDVGIRNDESYVSELTMRTSNGGRYIANALSSNGPVYIKFPTTPLDSTLKLQVATSNSPAVVTLDPAYQGSLSLATSNFAPILKRKNVEDPTGKGRKRTIKASTFGRAILRGSVSWSGQEGTGNVDVKSSNAPVTLEL</sequence>
<keyword evidence="2" id="KW-0812">Transmembrane</keyword>